<evidence type="ECO:0000313" key="9">
    <source>
        <dbReference type="Proteomes" id="UP000242457"/>
    </source>
</evidence>
<protein>
    <submittedName>
        <fullName evidence="8">Zinc finger CCHC domain-containing protein</fullName>
    </submittedName>
</protein>
<evidence type="ECO:0000313" key="8">
    <source>
        <dbReference type="EMBL" id="PBC26149.1"/>
    </source>
</evidence>
<accession>A0A2A3E4Q5</accession>
<dbReference type="GO" id="GO:0071013">
    <property type="term" value="C:catalytic step 2 spliceosome"/>
    <property type="evidence" value="ECO:0007669"/>
    <property type="project" value="TreeGrafter"/>
</dbReference>
<feature type="compositionally biased region" description="Polar residues" evidence="6">
    <location>
        <begin position="382"/>
        <end position="391"/>
    </location>
</feature>
<dbReference type="EMBL" id="KZ288405">
    <property type="protein sequence ID" value="PBC26149.1"/>
    <property type="molecule type" value="Genomic_DNA"/>
</dbReference>
<feature type="compositionally biased region" description="Pro residues" evidence="6">
    <location>
        <begin position="419"/>
        <end position="435"/>
    </location>
</feature>
<dbReference type="Pfam" id="PF04046">
    <property type="entry name" value="PSP"/>
    <property type="match status" value="1"/>
</dbReference>
<evidence type="ECO:0000256" key="1">
    <source>
        <dbReference type="ARBA" id="ARBA00004123"/>
    </source>
</evidence>
<dbReference type="InterPro" id="IPR052115">
    <property type="entry name" value="NEXT_complex_subunit_ZCCHC8"/>
</dbReference>
<dbReference type="AlphaFoldDB" id="A0A2A3E4Q5"/>
<dbReference type="PANTHER" id="PTHR13316">
    <property type="entry name" value="ZINC FINGER, CCHC DOMAIN CONTAINING 8"/>
    <property type="match status" value="1"/>
</dbReference>
<feature type="region of interest" description="Disordered" evidence="6">
    <location>
        <begin position="375"/>
        <end position="405"/>
    </location>
</feature>
<comment type="subcellular location">
    <subcellularLocation>
        <location evidence="1">Nucleus</location>
    </subcellularLocation>
</comment>
<evidence type="ECO:0000256" key="6">
    <source>
        <dbReference type="SAM" id="MobiDB-lite"/>
    </source>
</evidence>
<feature type="domain" description="PSP proline-rich" evidence="7">
    <location>
        <begin position="243"/>
        <end position="295"/>
    </location>
</feature>
<feature type="compositionally biased region" description="Polar residues" evidence="6">
    <location>
        <begin position="449"/>
        <end position="469"/>
    </location>
</feature>
<keyword evidence="9" id="KW-1185">Reference proteome</keyword>
<evidence type="ECO:0000256" key="3">
    <source>
        <dbReference type="ARBA" id="ARBA00022771"/>
    </source>
</evidence>
<evidence type="ECO:0000256" key="5">
    <source>
        <dbReference type="ARBA" id="ARBA00023242"/>
    </source>
</evidence>
<dbReference type="GO" id="GO:0003723">
    <property type="term" value="F:RNA binding"/>
    <property type="evidence" value="ECO:0007669"/>
    <property type="project" value="TreeGrafter"/>
</dbReference>
<proteinExistence type="predicted"/>
<reference evidence="8 9" key="1">
    <citation type="submission" date="2014-07" db="EMBL/GenBank/DDBJ databases">
        <title>Genomic and transcriptomic analysis on Apis cerana provide comprehensive insights into honey bee biology.</title>
        <authorList>
            <person name="Diao Q."/>
            <person name="Sun L."/>
            <person name="Zheng H."/>
            <person name="Zheng H."/>
            <person name="Xu S."/>
            <person name="Wang S."/>
            <person name="Zeng Z."/>
            <person name="Hu F."/>
            <person name="Su S."/>
            <person name="Wu J."/>
        </authorList>
    </citation>
    <scope>NUCLEOTIDE SEQUENCE [LARGE SCALE GENOMIC DNA]</scope>
    <source>
        <tissue evidence="8">Pupae without intestine</tissue>
    </source>
</reference>
<evidence type="ECO:0000256" key="2">
    <source>
        <dbReference type="ARBA" id="ARBA00022723"/>
    </source>
</evidence>
<gene>
    <name evidence="8" type="ORF">APICC_04791</name>
</gene>
<keyword evidence="2" id="KW-0479">Metal-binding</keyword>
<evidence type="ECO:0000256" key="4">
    <source>
        <dbReference type="ARBA" id="ARBA00022833"/>
    </source>
</evidence>
<feature type="compositionally biased region" description="Polar residues" evidence="6">
    <location>
        <begin position="495"/>
        <end position="518"/>
    </location>
</feature>
<dbReference type="PANTHER" id="PTHR13316:SF0">
    <property type="entry name" value="ZINC FINGER CCHC DOMAIN-CONTAINING PROTEIN 8"/>
    <property type="match status" value="1"/>
</dbReference>
<dbReference type="GO" id="GO:0008270">
    <property type="term" value="F:zinc ion binding"/>
    <property type="evidence" value="ECO:0007669"/>
    <property type="project" value="UniProtKB-KW"/>
</dbReference>
<keyword evidence="4" id="KW-0862">Zinc</keyword>
<dbReference type="SMART" id="SM00581">
    <property type="entry name" value="PSP"/>
    <property type="match status" value="1"/>
</dbReference>
<dbReference type="STRING" id="94128.A0A2A3E4Q5"/>
<keyword evidence="3" id="KW-0863">Zinc-finger</keyword>
<evidence type="ECO:0000259" key="7">
    <source>
        <dbReference type="SMART" id="SM00581"/>
    </source>
</evidence>
<dbReference type="OrthoDB" id="8026949at2759"/>
<keyword evidence="5" id="KW-0539">Nucleus</keyword>
<feature type="region of interest" description="Disordered" evidence="6">
    <location>
        <begin position="493"/>
        <end position="535"/>
    </location>
</feature>
<sequence>MNSTITIEDTDEEVIDLDSSQDAINVTDNDQSEYSIEKNSLSNNNAKKTNIISDYVDNNKNTSMRVTCDSASTSKPLLKVMFRDESISRQYNKKIKEFLEELESCKIRCQENDNGLTLEVWDNDTDSISQSIEITTESEDSQDIICDTLFTVDKQPKLKDDFDIPTYGKKYENVFDKEILESDIKLKTDCPSSRMMCFNCLENHNLRDCPEPRNYANIEINRKNFNMKNTRTVRYHLEDNQRFGHIIPGQLSNNLRKALGLRSNELPRHIYRMRMLGYPPGWLEEARLQHSGLSLFNSDGIPVEDPNDEPGSIIEEGDRDQYDIKKIYDFPGFNVPAPPGTRDEDGQYWISRMLTINSKQRMLLQLRGKKADDGYKRKKLKTINSASNDSPAPQPSEMEIEDTEESVVEYVPANGLFVPPLPSESPLKPPEPPLPVSQTISEDSDYHSQELQLSKPVENNISPSRTKSPSLLELENMKKQLLVELQESNLDVPLKSNSSNSVPKSDILPSSNETTPESNHIRQNELNTSHGSVKSIDLGTPVLQSTSPYNKLPSSEKFSKNICNVINYENLPDSTGKYEQMTGVLQKVRNTLAKLNQE</sequence>
<dbReference type="Proteomes" id="UP000242457">
    <property type="component" value="Unassembled WGS sequence"/>
</dbReference>
<feature type="region of interest" description="Disordered" evidence="6">
    <location>
        <begin position="419"/>
        <end position="470"/>
    </location>
</feature>
<dbReference type="InterPro" id="IPR006568">
    <property type="entry name" value="PSP_pro-rich"/>
</dbReference>
<organism evidence="8 9">
    <name type="scientific">Apis cerana cerana</name>
    <name type="common">Oriental honeybee</name>
    <dbReference type="NCBI Taxonomy" id="94128"/>
    <lineage>
        <taxon>Eukaryota</taxon>
        <taxon>Metazoa</taxon>
        <taxon>Ecdysozoa</taxon>
        <taxon>Arthropoda</taxon>
        <taxon>Hexapoda</taxon>
        <taxon>Insecta</taxon>
        <taxon>Pterygota</taxon>
        <taxon>Neoptera</taxon>
        <taxon>Endopterygota</taxon>
        <taxon>Hymenoptera</taxon>
        <taxon>Apocrita</taxon>
        <taxon>Aculeata</taxon>
        <taxon>Apoidea</taxon>
        <taxon>Anthophila</taxon>
        <taxon>Apidae</taxon>
        <taxon>Apis</taxon>
    </lineage>
</organism>
<name>A0A2A3E4Q5_APICC</name>